<dbReference type="FunFam" id="3.40.50.300:FF:001345">
    <property type="entry name" value="Related to ABC transporter"/>
    <property type="match status" value="1"/>
</dbReference>
<protein>
    <submittedName>
        <fullName evidence="13">ABC transporter</fullName>
    </submittedName>
</protein>
<feature type="transmembrane region" description="Helical" evidence="10">
    <location>
        <begin position="1155"/>
        <end position="1179"/>
    </location>
</feature>
<sequence length="1591" mass="174917">MGFIRQTWTLCEKTLLVVFWRNWLGTSILAFFAPIIFIFIIAYSKNFFVPPANFGIGTPTPIRSLYDAVSASANGRNTVAFINNGFTGGAIEAVINQISEPIRAAGKEVRVLTRPNDVLTVCPSTIRGVTPCFAGVVFHSSPTEGSGGIWNYTMRADGAFGTNIYVERRNNDAQIYTIPLQRAIDSAIASLNGTSLPATIQEYPYTSANAQERDRNINRRYMGTLISILGLVYFVGIVGVCYQLPGHMAEERESGMSSLIESMMSTPRRLIPQAARLLSLHISFDLLYLPSWIIMSLIVARLNYTFSNVGIVVGFYVLSGLSLSSWSIAFASFFRKAQLSGITVTITSIVLAIIIQVIPPPSTGAVVILSLIFPPINFTVFIIYMAYWQQQSLPASLAEAPPGAPWSVPGYVFFIFAFLQLIIYPVLAMLVERTRYGTASKSRQLLYTGGSRPEAAKITSLNKEYTPGRFMTMLARRFPRFSRPIVHAVNDLSLSVLRGQITVLLGANGSGKSTTLDMLAGLQKPTSGDIQIDATGGIGLCPQKNVLWDDLTVYEHVRIFNRLKSEKIDTRAELESLIASCDLELKAKARSGTLSGGQKRKCQLAMMFTGGSSLCMLDEVSSGLDPLSRRKIWDIILAERGKRSILMTTHFLDEADLLSDEIAILSKGKLVANSSAVELKHHLGGGYRVKIYHENTKALPAELTTVPNQTLADHTVYNLATSAAAADFIARLEQAGVREYQVNGPSIEDVFLKLAEEAHEDLEKDRVQLTSAAGSEEYTADEKPLKLVPGKTLSFFGQTWVLFRKRAIILRRNPWPYLAALLIPIIAAGLVTLFVKGFKAISCDPADQVSLTPVSAGLENFLAIQALIITGPTAQQSFINQVYPRLNSSSYLNASSFGQFQDLLSQNYSKIQPGGIYLGDTPTFAWRGDYSLYFAVAAQNLLDISLLRIPIIASYDAFDLPFSPEAGNSLQLIIYFGLAMSAFPGFFALYVNTERVRNVRALHYSNGVRAGPLWLAYTCFDFLIVLLVSAISIIIFTSVTNVWYAPGYLFVVFTLFGLTATLMAYVASLFTRSQLATFIIAAGGQCAFFLLYFIVFLVLLTYSPPAVVDKRLSIANYTIGAFFPAGNLLRALLLSLNEFSLLCRGMEVASYPGAFGVYGSPILYLTIQAIVLFTILVLWDSGWKPTFFLRSKHRSSDREEVEDVDPEVYEEARRVDNSNDELQVKHVTKAFGSNIAVEDVTFGVPRSEIFALLGPNGAGKSTTIGLIRGDTQPSDKVSEILIENNSIIRSRATARSYLGVCPQFDAMDQMTAVEHLRFYAQVRGVRDVENNVEQVIKAVGLGPFKSRMAAKLSGGNKRKLSLGIALMGDPSVLLLDEPSSGMDAASKRVMWRTLSSVSEGRSLVLTTHSMEEADALADRAGIMAKRMLAVGTADQLRKKHGDAFHVHLVHRDAPNTSDEDMDEIKAFVNRTFSGATTEERAFHGQLRFSVPNSQVVDEDMSSTDEIADDKKNGVRSIVTRSSGSSISALFAQLEANKENLGFEYYSVSQATLDQVFLNIVTKHNVLEENYARTHSTQRNFWKSLLAACCIS</sequence>
<dbReference type="InterPro" id="IPR003439">
    <property type="entry name" value="ABC_transporter-like_ATP-bd"/>
</dbReference>
<proteinExistence type="inferred from homology"/>
<dbReference type="InterPro" id="IPR003593">
    <property type="entry name" value="AAA+_ATPase"/>
</dbReference>
<evidence type="ECO:0000313" key="12">
    <source>
        <dbReference type="Proteomes" id="UP000504637"/>
    </source>
</evidence>
<dbReference type="GO" id="GO:0005319">
    <property type="term" value="F:lipid transporter activity"/>
    <property type="evidence" value="ECO:0007669"/>
    <property type="project" value="TreeGrafter"/>
</dbReference>
<evidence type="ECO:0000256" key="5">
    <source>
        <dbReference type="ARBA" id="ARBA00022737"/>
    </source>
</evidence>
<keyword evidence="9 10" id="KW-0472">Membrane</keyword>
<keyword evidence="12" id="KW-1185">Reference proteome</keyword>
<keyword evidence="3" id="KW-0813">Transport</keyword>
<keyword evidence="7" id="KW-0067">ATP-binding</keyword>
<keyword evidence="4 10" id="KW-0812">Transmembrane</keyword>
<evidence type="ECO:0000256" key="1">
    <source>
        <dbReference type="ARBA" id="ARBA00004141"/>
    </source>
</evidence>
<feature type="transmembrane region" description="Helical" evidence="10">
    <location>
        <begin position="1114"/>
        <end position="1134"/>
    </location>
</feature>
<evidence type="ECO:0000259" key="11">
    <source>
        <dbReference type="PROSITE" id="PS50893"/>
    </source>
</evidence>
<evidence type="ECO:0000256" key="10">
    <source>
        <dbReference type="SAM" id="Phobius"/>
    </source>
</evidence>
<dbReference type="SUPFAM" id="SSF52540">
    <property type="entry name" value="P-loop containing nucleoside triphosphate hydrolases"/>
    <property type="match status" value="2"/>
</dbReference>
<dbReference type="GO" id="GO:0140359">
    <property type="term" value="F:ABC-type transporter activity"/>
    <property type="evidence" value="ECO:0007669"/>
    <property type="project" value="InterPro"/>
</dbReference>
<gene>
    <name evidence="13" type="ORF">K489DRAFT_19729</name>
</gene>
<evidence type="ECO:0000313" key="13">
    <source>
        <dbReference type="RefSeq" id="XP_033464569.1"/>
    </source>
</evidence>
<dbReference type="Pfam" id="PF12698">
    <property type="entry name" value="ABC2_membrane_3"/>
    <property type="match status" value="1"/>
</dbReference>
<evidence type="ECO:0000256" key="4">
    <source>
        <dbReference type="ARBA" id="ARBA00022692"/>
    </source>
</evidence>
<reference evidence="13" key="2">
    <citation type="submission" date="2020-04" db="EMBL/GenBank/DDBJ databases">
        <authorList>
            <consortium name="NCBI Genome Project"/>
        </authorList>
    </citation>
    <scope>NUCLEOTIDE SEQUENCE</scope>
    <source>
        <strain evidence="13">CBS 342.82</strain>
    </source>
</reference>
<evidence type="ECO:0000256" key="9">
    <source>
        <dbReference type="ARBA" id="ARBA00023136"/>
    </source>
</evidence>
<feature type="transmembrane region" description="Helical" evidence="10">
    <location>
        <begin position="339"/>
        <end position="358"/>
    </location>
</feature>
<feature type="domain" description="ABC transporter" evidence="11">
    <location>
        <begin position="468"/>
        <end position="692"/>
    </location>
</feature>
<dbReference type="PANTHER" id="PTHR19229:SF36">
    <property type="entry name" value="ATP-BINDING CASSETTE SUB-FAMILY A MEMBER 2"/>
    <property type="match status" value="1"/>
</dbReference>
<evidence type="ECO:0000256" key="2">
    <source>
        <dbReference type="ARBA" id="ARBA00008869"/>
    </source>
</evidence>
<organism evidence="13">
    <name type="scientific">Dissoconium aciculare CBS 342.82</name>
    <dbReference type="NCBI Taxonomy" id="1314786"/>
    <lineage>
        <taxon>Eukaryota</taxon>
        <taxon>Fungi</taxon>
        <taxon>Dikarya</taxon>
        <taxon>Ascomycota</taxon>
        <taxon>Pezizomycotina</taxon>
        <taxon>Dothideomycetes</taxon>
        <taxon>Dothideomycetidae</taxon>
        <taxon>Mycosphaerellales</taxon>
        <taxon>Dissoconiaceae</taxon>
        <taxon>Dissoconium</taxon>
    </lineage>
</organism>
<dbReference type="InterPro" id="IPR013525">
    <property type="entry name" value="ABC2_TM"/>
</dbReference>
<feature type="transmembrane region" description="Helical" evidence="10">
    <location>
        <begin position="1078"/>
        <end position="1102"/>
    </location>
</feature>
<dbReference type="InterPro" id="IPR026082">
    <property type="entry name" value="ABCA"/>
</dbReference>
<dbReference type="InterPro" id="IPR017871">
    <property type="entry name" value="ABC_transporter-like_CS"/>
</dbReference>
<dbReference type="PROSITE" id="PS50893">
    <property type="entry name" value="ABC_TRANSPORTER_2"/>
    <property type="match status" value="2"/>
</dbReference>
<feature type="transmembrane region" description="Helical" evidence="10">
    <location>
        <begin position="1013"/>
        <end position="1036"/>
    </location>
</feature>
<evidence type="ECO:0000256" key="7">
    <source>
        <dbReference type="ARBA" id="ARBA00022840"/>
    </source>
</evidence>
<dbReference type="PROSITE" id="PS00211">
    <property type="entry name" value="ABC_TRANSPORTER_1"/>
    <property type="match status" value="1"/>
</dbReference>
<dbReference type="InterPro" id="IPR027417">
    <property type="entry name" value="P-loop_NTPase"/>
</dbReference>
<reference evidence="13" key="3">
    <citation type="submission" date="2025-08" db="UniProtKB">
        <authorList>
            <consortium name="RefSeq"/>
        </authorList>
    </citation>
    <scope>IDENTIFICATION</scope>
    <source>
        <strain evidence="13">CBS 342.82</strain>
    </source>
</reference>
<feature type="transmembrane region" description="Helical" evidence="10">
    <location>
        <begin position="286"/>
        <end position="304"/>
    </location>
</feature>
<keyword evidence="6" id="KW-0547">Nucleotide-binding</keyword>
<feature type="transmembrane region" description="Helical" evidence="10">
    <location>
        <begin position="311"/>
        <end position="333"/>
    </location>
</feature>
<dbReference type="Proteomes" id="UP000504637">
    <property type="component" value="Unplaced"/>
</dbReference>
<evidence type="ECO:0000256" key="8">
    <source>
        <dbReference type="ARBA" id="ARBA00022989"/>
    </source>
</evidence>
<comment type="similarity">
    <text evidence="2">Belongs to the ABC transporter superfamily. ABCA family.</text>
</comment>
<feature type="domain" description="ABC transporter" evidence="11">
    <location>
        <begin position="1222"/>
        <end position="1449"/>
    </location>
</feature>
<dbReference type="Pfam" id="PF00005">
    <property type="entry name" value="ABC_tran"/>
    <property type="match status" value="2"/>
</dbReference>
<feature type="transmembrane region" description="Helical" evidence="10">
    <location>
        <begin position="221"/>
        <end position="245"/>
    </location>
</feature>
<comment type="subcellular location">
    <subcellularLocation>
        <location evidence="1">Membrane</location>
        <topology evidence="1">Multi-pass membrane protein</topology>
    </subcellularLocation>
</comment>
<dbReference type="PANTHER" id="PTHR19229">
    <property type="entry name" value="ATP-BINDING CASSETTE TRANSPORTER SUBFAMILY A ABCA"/>
    <property type="match status" value="1"/>
</dbReference>
<feature type="transmembrane region" description="Helical" evidence="10">
    <location>
        <begin position="365"/>
        <end position="388"/>
    </location>
</feature>
<feature type="transmembrane region" description="Helical" evidence="10">
    <location>
        <begin position="1042"/>
        <end position="1066"/>
    </location>
</feature>
<name>A0A6J3MI08_9PEZI</name>
<feature type="transmembrane region" description="Helical" evidence="10">
    <location>
        <begin position="408"/>
        <end position="431"/>
    </location>
</feature>
<dbReference type="CDD" id="cd03263">
    <property type="entry name" value="ABC_subfamily_A"/>
    <property type="match status" value="2"/>
</dbReference>
<dbReference type="RefSeq" id="XP_033464569.1">
    <property type="nucleotide sequence ID" value="XM_033599579.1"/>
</dbReference>
<evidence type="ECO:0000256" key="3">
    <source>
        <dbReference type="ARBA" id="ARBA00022448"/>
    </source>
</evidence>
<keyword evidence="8 10" id="KW-1133">Transmembrane helix</keyword>
<dbReference type="GO" id="GO:0016020">
    <property type="term" value="C:membrane"/>
    <property type="evidence" value="ECO:0007669"/>
    <property type="project" value="UniProtKB-SubCell"/>
</dbReference>
<feature type="transmembrane region" description="Helical" evidence="10">
    <location>
        <begin position="23"/>
        <end position="43"/>
    </location>
</feature>
<dbReference type="GO" id="GO:0016887">
    <property type="term" value="F:ATP hydrolysis activity"/>
    <property type="evidence" value="ECO:0007669"/>
    <property type="project" value="InterPro"/>
</dbReference>
<feature type="transmembrane region" description="Helical" evidence="10">
    <location>
        <begin position="815"/>
        <end position="835"/>
    </location>
</feature>
<dbReference type="Gene3D" id="3.40.50.300">
    <property type="entry name" value="P-loop containing nucleotide triphosphate hydrolases"/>
    <property type="match status" value="2"/>
</dbReference>
<dbReference type="SMART" id="SM00382">
    <property type="entry name" value="AAA"/>
    <property type="match status" value="2"/>
</dbReference>
<dbReference type="OrthoDB" id="8061355at2759"/>
<keyword evidence="5" id="KW-0677">Repeat</keyword>
<evidence type="ECO:0000256" key="6">
    <source>
        <dbReference type="ARBA" id="ARBA00022741"/>
    </source>
</evidence>
<dbReference type="GeneID" id="54357378"/>
<feature type="transmembrane region" description="Helical" evidence="10">
    <location>
        <begin position="972"/>
        <end position="992"/>
    </location>
</feature>
<accession>A0A6J3MI08</accession>
<dbReference type="GO" id="GO:0005524">
    <property type="term" value="F:ATP binding"/>
    <property type="evidence" value="ECO:0007669"/>
    <property type="project" value="UniProtKB-KW"/>
</dbReference>
<reference evidence="13" key="1">
    <citation type="submission" date="2020-01" db="EMBL/GenBank/DDBJ databases">
        <authorList>
            <consortium name="DOE Joint Genome Institute"/>
            <person name="Haridas S."/>
            <person name="Albert R."/>
            <person name="Binder M."/>
            <person name="Bloem J."/>
            <person name="Labutti K."/>
            <person name="Salamov A."/>
            <person name="Andreopoulos B."/>
            <person name="Baker S.E."/>
            <person name="Barry K."/>
            <person name="Bills G."/>
            <person name="Bluhm B.H."/>
            <person name="Cannon C."/>
            <person name="Castanera R."/>
            <person name="Culley D.E."/>
            <person name="Daum C."/>
            <person name="Ezra D."/>
            <person name="Gonzalez J.B."/>
            <person name="Henrissat B."/>
            <person name="Kuo A."/>
            <person name="Liang C."/>
            <person name="Lipzen A."/>
            <person name="Lutzoni F."/>
            <person name="Magnuson J."/>
            <person name="Mondo S."/>
            <person name="Nolan M."/>
            <person name="Ohm R."/>
            <person name="Pangilinan J."/>
            <person name="Park H.-J."/>
            <person name="Ramirez L."/>
            <person name="Alfaro M."/>
            <person name="Sun H."/>
            <person name="Tritt A."/>
            <person name="Yoshinaga Y."/>
            <person name="Zwiers L.-H."/>
            <person name="Turgeon B.G."/>
            <person name="Goodwin S.B."/>
            <person name="Spatafora J.W."/>
            <person name="Crous P.W."/>
            <person name="Grigoriev I.V."/>
        </authorList>
    </citation>
    <scope>NUCLEOTIDE SEQUENCE</scope>
    <source>
        <strain evidence="13">CBS 342.82</strain>
    </source>
</reference>